<reference evidence="2" key="1">
    <citation type="journal article" date="2020" name="mSystems">
        <title>Genome- and Community-Level Interaction Insights into Carbon Utilization and Element Cycling Functions of Hydrothermarchaeota in Hydrothermal Sediment.</title>
        <authorList>
            <person name="Zhou Z."/>
            <person name="Liu Y."/>
            <person name="Xu W."/>
            <person name="Pan J."/>
            <person name="Luo Z.H."/>
            <person name="Li M."/>
        </authorList>
    </citation>
    <scope>NUCLEOTIDE SEQUENCE</scope>
    <source>
        <strain evidence="2">SpSt-997</strain>
    </source>
</reference>
<evidence type="ECO:0000256" key="1">
    <source>
        <dbReference type="SAM" id="Phobius"/>
    </source>
</evidence>
<gene>
    <name evidence="2" type="ORF">ENY07_12970</name>
</gene>
<comment type="caution">
    <text evidence="2">The sequence shown here is derived from an EMBL/GenBank/DDBJ whole genome shotgun (WGS) entry which is preliminary data.</text>
</comment>
<feature type="transmembrane region" description="Helical" evidence="1">
    <location>
        <begin position="68"/>
        <end position="89"/>
    </location>
</feature>
<feature type="transmembrane region" description="Helical" evidence="1">
    <location>
        <begin position="36"/>
        <end position="56"/>
    </location>
</feature>
<keyword evidence="1" id="KW-0472">Membrane</keyword>
<accession>A0A8J4M7W1</accession>
<proteinExistence type="predicted"/>
<name>A0A8J4M7W1_9PROT</name>
<feature type="transmembrane region" description="Helical" evidence="1">
    <location>
        <begin position="95"/>
        <end position="115"/>
    </location>
</feature>
<dbReference type="InterPro" id="IPR006696">
    <property type="entry name" value="DUF423"/>
</dbReference>
<evidence type="ECO:0000313" key="2">
    <source>
        <dbReference type="EMBL" id="HGC44113.1"/>
    </source>
</evidence>
<dbReference type="Pfam" id="PF04241">
    <property type="entry name" value="DUF423"/>
    <property type="match status" value="1"/>
</dbReference>
<keyword evidence="1" id="KW-1133">Transmembrane helix</keyword>
<organism evidence="2">
    <name type="scientific">Acidicaldus sp</name>
    <dbReference type="NCBI Taxonomy" id="1872105"/>
    <lineage>
        <taxon>Bacteria</taxon>
        <taxon>Pseudomonadati</taxon>
        <taxon>Pseudomonadota</taxon>
        <taxon>Alphaproteobacteria</taxon>
        <taxon>Acetobacterales</taxon>
        <taxon>Acetobacteraceae</taxon>
        <taxon>Acidicaldus</taxon>
    </lineage>
</organism>
<keyword evidence="1" id="KW-0812">Transmembrane</keyword>
<sequence length="120" mass="12188">MARLWIALGALYGLLGVAMAAYGAHAGLDDRAASLLGRASEIALWHAPALLFAALWRERAGRLADAASLAFALGVPLFSGAVAALALGLVRHAAAAPFGGSLLMLGWALLAISAARGKQD</sequence>
<protein>
    <submittedName>
        <fullName evidence="2">DUF423 domain-containing protein</fullName>
    </submittedName>
</protein>
<dbReference type="AlphaFoldDB" id="A0A8J4M7W1"/>
<dbReference type="EMBL" id="DTQM01000246">
    <property type="protein sequence ID" value="HGC44113.1"/>
    <property type="molecule type" value="Genomic_DNA"/>
</dbReference>